<sequence length="541" mass="60638">MLFFYWLLSLLSFTPFNPFHFANVSGETPDKPLPLDTGYEVETTTVFSVNGPHNADLVASSSAQEVAYAPESKTLDVEMHGEPEPVDVVLAPAVKVDHIPLVTHVLSYSLSQLLVAVARIGSRPGLQSSWLCLFVILFLFRYVRLVVHIIAYNSFKAKPVLENPTFTAKDVTVIIPTVEPRGQAFEECIHRVLANGPARVLVVTVGNENIGDATEYCKALSPSILVLSVPAPSKREQVKRAIPEIETAITVLCDDTVFWPETFLTHVLAPFEDGRVGIVGTCKRVRRALGRFGLADFWNLCGVMRLERTNFDLASTNAVDGGVSCVSGRTCAVRSCILQEPAFHEEFTSEYIFWKRFGPLNAGDDKWMTRWVMKRGWTVFHQSCPEVRIETILGVKGGGARFRGQCLRWARSSARDNPKMIFRDGLWRRYPWTTYAVLATSIVNYAMLYDPLLVYTLHKAMGGPDSRPLLLLLVLWILATKFVRPASHYWRHPGDLVYAPFIILFGYYHSWIKLHALMTCWDISWGTRAGIDTAAKLPKAA</sequence>
<evidence type="ECO:0000256" key="5">
    <source>
        <dbReference type="ARBA" id="ARBA00022989"/>
    </source>
</evidence>
<evidence type="ECO:0000256" key="8">
    <source>
        <dbReference type="SAM" id="Phobius"/>
    </source>
</evidence>
<dbReference type="OrthoDB" id="2849215at2759"/>
<reference evidence="10 11" key="1">
    <citation type="journal article" date="2019" name="Sci. Rep.">
        <title>A multi-omics analysis of the grapevine pathogen Lasiodiplodia theobromae reveals that temperature affects the expression of virulence- and pathogenicity-related genes.</title>
        <authorList>
            <person name="Felix C."/>
            <person name="Meneses R."/>
            <person name="Goncalves M.F.M."/>
            <person name="Tilleman L."/>
            <person name="Duarte A.S."/>
            <person name="Jorrin-Novo J.V."/>
            <person name="Van de Peer Y."/>
            <person name="Deforce D."/>
            <person name="Van Nieuwerburgh F."/>
            <person name="Esteves A.C."/>
            <person name="Alves A."/>
        </authorList>
    </citation>
    <scope>NUCLEOTIDE SEQUENCE [LARGE SCALE GENOMIC DNA]</scope>
    <source>
        <strain evidence="10 11">LA-SOL3</strain>
    </source>
</reference>
<dbReference type="PANTHER" id="PTHR47844">
    <property type="entry name" value="SYNTHASE CPS1, PUTATIVE (AFU_ORTHOLOGUE AFUA_7G02500)-RELATED"/>
    <property type="match status" value="1"/>
</dbReference>
<gene>
    <name evidence="10" type="ORF">DBV05_g10941</name>
</gene>
<keyword evidence="4 8" id="KW-0812">Transmembrane</keyword>
<proteinExistence type="predicted"/>
<keyword evidence="9" id="KW-0732">Signal</keyword>
<evidence type="ECO:0000313" key="11">
    <source>
        <dbReference type="Proteomes" id="UP000325902"/>
    </source>
</evidence>
<comment type="subcellular location">
    <subcellularLocation>
        <location evidence="1">Membrane</location>
    </subcellularLocation>
</comment>
<dbReference type="Pfam" id="PF13641">
    <property type="entry name" value="Glyco_tranf_2_3"/>
    <property type="match status" value="1"/>
</dbReference>
<keyword evidence="2" id="KW-0328">Glycosyltransferase</keyword>
<feature type="transmembrane region" description="Helical" evidence="8">
    <location>
        <begin position="496"/>
        <end position="512"/>
    </location>
</feature>
<keyword evidence="5 8" id="KW-1133">Transmembrane helix</keyword>
<evidence type="ECO:0000256" key="1">
    <source>
        <dbReference type="ARBA" id="ARBA00004370"/>
    </source>
</evidence>
<protein>
    <submittedName>
        <fullName evidence="10">Uncharacterized protein</fullName>
    </submittedName>
</protein>
<dbReference type="PANTHER" id="PTHR47844:SF1">
    <property type="entry name" value="EXOSTOSIN-LIKE 2"/>
    <property type="match status" value="1"/>
</dbReference>
<evidence type="ECO:0000256" key="4">
    <source>
        <dbReference type="ARBA" id="ARBA00022692"/>
    </source>
</evidence>
<accession>A0A5N5CYK8</accession>
<dbReference type="InterPro" id="IPR029044">
    <property type="entry name" value="Nucleotide-diphossugar_trans"/>
</dbReference>
<name>A0A5N5CYK8_9PEZI</name>
<feature type="chain" id="PRO_5024842937" evidence="9">
    <location>
        <begin position="19"/>
        <end position="541"/>
    </location>
</feature>
<keyword evidence="3" id="KW-0808">Transferase</keyword>
<dbReference type="InterPro" id="IPR052427">
    <property type="entry name" value="Glycosyltrans_GT2/GT47"/>
</dbReference>
<comment type="caution">
    <text evidence="10">The sequence shown here is derived from an EMBL/GenBank/DDBJ whole genome shotgun (WGS) entry which is preliminary data.</text>
</comment>
<feature type="transmembrane region" description="Helical" evidence="8">
    <location>
        <begin position="468"/>
        <end position="484"/>
    </location>
</feature>
<evidence type="ECO:0000256" key="2">
    <source>
        <dbReference type="ARBA" id="ARBA00022676"/>
    </source>
</evidence>
<feature type="transmembrane region" description="Helical" evidence="8">
    <location>
        <begin position="430"/>
        <end position="448"/>
    </location>
</feature>
<dbReference type="GO" id="GO:0016757">
    <property type="term" value="F:glycosyltransferase activity"/>
    <property type="evidence" value="ECO:0007669"/>
    <property type="project" value="UniProtKB-KW"/>
</dbReference>
<keyword evidence="11" id="KW-1185">Reference proteome</keyword>
<evidence type="ECO:0000313" key="10">
    <source>
        <dbReference type="EMBL" id="KAB2570396.1"/>
    </source>
</evidence>
<evidence type="ECO:0000256" key="6">
    <source>
        <dbReference type="ARBA" id="ARBA00023136"/>
    </source>
</evidence>
<feature type="signal peptide" evidence="9">
    <location>
        <begin position="1"/>
        <end position="18"/>
    </location>
</feature>
<evidence type="ECO:0000256" key="7">
    <source>
        <dbReference type="ARBA" id="ARBA00023180"/>
    </source>
</evidence>
<dbReference type="AlphaFoldDB" id="A0A5N5CYK8"/>
<dbReference type="GO" id="GO:0016020">
    <property type="term" value="C:membrane"/>
    <property type="evidence" value="ECO:0007669"/>
    <property type="project" value="UniProtKB-SubCell"/>
</dbReference>
<organism evidence="10 11">
    <name type="scientific">Lasiodiplodia theobromae</name>
    <dbReference type="NCBI Taxonomy" id="45133"/>
    <lineage>
        <taxon>Eukaryota</taxon>
        <taxon>Fungi</taxon>
        <taxon>Dikarya</taxon>
        <taxon>Ascomycota</taxon>
        <taxon>Pezizomycotina</taxon>
        <taxon>Dothideomycetes</taxon>
        <taxon>Dothideomycetes incertae sedis</taxon>
        <taxon>Botryosphaeriales</taxon>
        <taxon>Botryosphaeriaceae</taxon>
        <taxon>Lasiodiplodia</taxon>
    </lineage>
</organism>
<evidence type="ECO:0000256" key="3">
    <source>
        <dbReference type="ARBA" id="ARBA00022679"/>
    </source>
</evidence>
<dbReference type="Proteomes" id="UP000325902">
    <property type="component" value="Unassembled WGS sequence"/>
</dbReference>
<dbReference type="EMBL" id="VCHE01000138">
    <property type="protein sequence ID" value="KAB2570396.1"/>
    <property type="molecule type" value="Genomic_DNA"/>
</dbReference>
<keyword evidence="7" id="KW-0325">Glycoprotein</keyword>
<evidence type="ECO:0000256" key="9">
    <source>
        <dbReference type="SAM" id="SignalP"/>
    </source>
</evidence>
<keyword evidence="6 8" id="KW-0472">Membrane</keyword>
<dbReference type="SUPFAM" id="SSF53448">
    <property type="entry name" value="Nucleotide-diphospho-sugar transferases"/>
    <property type="match status" value="1"/>
</dbReference>